<reference evidence="2" key="3">
    <citation type="submission" date="2025-09" db="UniProtKB">
        <authorList>
            <consortium name="Ensembl"/>
        </authorList>
    </citation>
    <scope>IDENTIFICATION</scope>
</reference>
<organism evidence="2 3">
    <name type="scientific">Anabas testudineus</name>
    <name type="common">Climbing perch</name>
    <name type="synonym">Anthias testudineus</name>
    <dbReference type="NCBI Taxonomy" id="64144"/>
    <lineage>
        <taxon>Eukaryota</taxon>
        <taxon>Metazoa</taxon>
        <taxon>Chordata</taxon>
        <taxon>Craniata</taxon>
        <taxon>Vertebrata</taxon>
        <taxon>Euteleostomi</taxon>
        <taxon>Actinopterygii</taxon>
        <taxon>Neopterygii</taxon>
        <taxon>Teleostei</taxon>
        <taxon>Neoteleostei</taxon>
        <taxon>Acanthomorphata</taxon>
        <taxon>Anabantaria</taxon>
        <taxon>Anabantiformes</taxon>
        <taxon>Anabantoidei</taxon>
        <taxon>Anabantidae</taxon>
        <taxon>Anabas</taxon>
    </lineage>
</organism>
<dbReference type="GeneTree" id="ENSGT00940000178091"/>
<protein>
    <recommendedName>
        <fullName evidence="1">Reelin domain-containing protein</fullName>
    </recommendedName>
</protein>
<dbReference type="Ensembl" id="ENSATET00000007512.2">
    <property type="protein sequence ID" value="ENSATEP00000007388.2"/>
    <property type="gene ID" value="ENSATEG00000026426.1"/>
</dbReference>
<dbReference type="PANTHER" id="PTHR45828">
    <property type="entry name" value="CYTOCHROME B561/FERRIC REDUCTASE TRANSMEMBRANE"/>
    <property type="match status" value="1"/>
</dbReference>
<feature type="domain" description="Reelin" evidence="1">
    <location>
        <begin position="34"/>
        <end position="69"/>
    </location>
</feature>
<evidence type="ECO:0000313" key="2">
    <source>
        <dbReference type="Ensembl" id="ENSATEP00000007388.2"/>
    </source>
</evidence>
<proteinExistence type="predicted"/>
<dbReference type="Pfam" id="PF02014">
    <property type="entry name" value="Reeler"/>
    <property type="match status" value="1"/>
</dbReference>
<accession>A0A3Q1HQP3</accession>
<sequence>LDKPRITSVSVRLRASHLLKESVCYPNGQVEASCASMMPQHNLFLPSTSSPPYNVSASSDTYRPGQVITGRCAFT</sequence>
<dbReference type="AlphaFoldDB" id="A0A3Q1HQP3"/>
<reference evidence="2" key="1">
    <citation type="submission" date="2021-04" db="EMBL/GenBank/DDBJ databases">
        <authorList>
            <consortium name="Wellcome Sanger Institute Data Sharing"/>
        </authorList>
    </citation>
    <scope>NUCLEOTIDE SEQUENCE [LARGE SCALE GENOMIC DNA]</scope>
</reference>
<dbReference type="InParanoid" id="A0A3Q1HQP3"/>
<dbReference type="PANTHER" id="PTHR45828:SF44">
    <property type="entry name" value="FERRIC-CHELATE REDUCTASE 1-RELATED"/>
    <property type="match status" value="1"/>
</dbReference>
<dbReference type="OrthoDB" id="6418377at2759"/>
<dbReference type="GO" id="GO:0016020">
    <property type="term" value="C:membrane"/>
    <property type="evidence" value="ECO:0007669"/>
    <property type="project" value="TreeGrafter"/>
</dbReference>
<evidence type="ECO:0000259" key="1">
    <source>
        <dbReference type="Pfam" id="PF02014"/>
    </source>
</evidence>
<dbReference type="InterPro" id="IPR002861">
    <property type="entry name" value="Reeler_dom"/>
</dbReference>
<dbReference type="InterPro" id="IPR051237">
    <property type="entry name" value="Ferric-chelate_Red/DefProt"/>
</dbReference>
<dbReference type="Proteomes" id="UP000265040">
    <property type="component" value="Chromosome 17"/>
</dbReference>
<evidence type="ECO:0000313" key="3">
    <source>
        <dbReference type="Proteomes" id="UP000265040"/>
    </source>
</evidence>
<keyword evidence="3" id="KW-1185">Reference proteome</keyword>
<reference evidence="2" key="2">
    <citation type="submission" date="2025-08" db="UniProtKB">
        <authorList>
            <consortium name="Ensembl"/>
        </authorList>
    </citation>
    <scope>IDENTIFICATION</scope>
</reference>
<name>A0A3Q1HQP3_ANATE</name>